<organism evidence="3 4">
    <name type="scientific">Streptosporangium sandarakinum</name>
    <dbReference type="NCBI Taxonomy" id="1260955"/>
    <lineage>
        <taxon>Bacteria</taxon>
        <taxon>Bacillati</taxon>
        <taxon>Actinomycetota</taxon>
        <taxon>Actinomycetes</taxon>
        <taxon>Streptosporangiales</taxon>
        <taxon>Streptosporangiaceae</taxon>
        <taxon>Streptosporangium</taxon>
    </lineage>
</organism>
<dbReference type="Proteomes" id="UP000576393">
    <property type="component" value="Unassembled WGS sequence"/>
</dbReference>
<keyword evidence="4" id="KW-1185">Reference proteome</keyword>
<feature type="compositionally biased region" description="Pro residues" evidence="1">
    <location>
        <begin position="107"/>
        <end position="120"/>
    </location>
</feature>
<dbReference type="RefSeq" id="WP_179818589.1">
    <property type="nucleotide sequence ID" value="NZ_JACCCO010000001.1"/>
</dbReference>
<feature type="compositionally biased region" description="Low complexity" evidence="1">
    <location>
        <begin position="90"/>
        <end position="106"/>
    </location>
</feature>
<reference evidence="3 4" key="1">
    <citation type="submission" date="2020-07" db="EMBL/GenBank/DDBJ databases">
        <title>Sequencing the genomes of 1000 actinobacteria strains.</title>
        <authorList>
            <person name="Klenk H.-P."/>
        </authorList>
    </citation>
    <scope>NUCLEOTIDE SEQUENCE [LARGE SCALE GENOMIC DNA]</scope>
    <source>
        <strain evidence="3 4">DSM 45763</strain>
    </source>
</reference>
<comment type="caution">
    <text evidence="3">The sequence shown here is derived from an EMBL/GenBank/DDBJ whole genome shotgun (WGS) entry which is preliminary data.</text>
</comment>
<feature type="region of interest" description="Disordered" evidence="1">
    <location>
        <begin position="71"/>
        <end position="140"/>
    </location>
</feature>
<proteinExistence type="predicted"/>
<dbReference type="EMBL" id="JACCCO010000001">
    <property type="protein sequence ID" value="NYF38901.1"/>
    <property type="molecule type" value="Genomic_DNA"/>
</dbReference>
<gene>
    <name evidence="3" type="ORF">HDA43_001060</name>
</gene>
<evidence type="ECO:0000256" key="2">
    <source>
        <dbReference type="SAM" id="Phobius"/>
    </source>
</evidence>
<accession>A0A852UYL9</accession>
<evidence type="ECO:0000313" key="3">
    <source>
        <dbReference type="EMBL" id="NYF38901.1"/>
    </source>
</evidence>
<keyword evidence="2" id="KW-0472">Membrane</keyword>
<evidence type="ECO:0000256" key="1">
    <source>
        <dbReference type="SAM" id="MobiDB-lite"/>
    </source>
</evidence>
<name>A0A852UYL9_9ACTN</name>
<feature type="transmembrane region" description="Helical" evidence="2">
    <location>
        <begin position="387"/>
        <end position="408"/>
    </location>
</feature>
<keyword evidence="2" id="KW-0812">Transmembrane</keyword>
<keyword evidence="2" id="KW-1133">Transmembrane helix</keyword>
<dbReference type="AlphaFoldDB" id="A0A852UYL9"/>
<sequence>MYIDLAIGLVLAFLFLSLMVSGANEALVRLFGIRSKFLWAYLRDTLDGARGDGRSWVPAKVTDVFARLPFSGADPRPHHEAEPAPPVVEPVPADVAPDAVSVSGPTPADPVPTDPVPTDPVPTDLASAGPTPATGAAPAGTTSAADAVSVGVPAFTGDPVSAADPAPAPRVDMTERLYERLREIDHPKGARTSISDIPPERFSGAVMELVAAEEGGVEGLLAKLEAIGSPLAGHLRGVWESAQRDLGRFRKGVENWFDGEMERLSGLYRRYVKWVIFVLALALTLVFGMDSLEYGKTLLRDNAYRAGVAAIAGGGGEGLAALREKCAVSGTAEPYDCVTEAFSSPALVKIFDHSLVSVTIPPDGERDPSFNWNGASWWDRLISPGHWPGYLITVVALLFGASFWWDVLRRLTGLRNRRSG</sequence>
<evidence type="ECO:0000313" key="4">
    <source>
        <dbReference type="Proteomes" id="UP000576393"/>
    </source>
</evidence>
<protein>
    <submittedName>
        <fullName evidence="3">Uncharacterized protein</fullName>
    </submittedName>
</protein>
<feature type="transmembrane region" description="Helical" evidence="2">
    <location>
        <begin position="271"/>
        <end position="289"/>
    </location>
</feature>
<feature type="transmembrane region" description="Helical" evidence="2">
    <location>
        <begin position="6"/>
        <end position="28"/>
    </location>
</feature>
<feature type="compositionally biased region" description="Low complexity" evidence="1">
    <location>
        <begin position="121"/>
        <end position="140"/>
    </location>
</feature>